<dbReference type="Proteomes" id="UP000472274">
    <property type="component" value="Unplaced"/>
</dbReference>
<gene>
    <name evidence="2" type="primary">LOC112123963</name>
</gene>
<evidence type="ECO:0000256" key="1">
    <source>
        <dbReference type="SAM" id="MobiDB-lite"/>
    </source>
</evidence>
<feature type="region of interest" description="Disordered" evidence="1">
    <location>
        <begin position="1"/>
        <end position="39"/>
    </location>
</feature>
<dbReference type="GeneTree" id="ENSGT00910000145701"/>
<reference evidence="2" key="1">
    <citation type="submission" date="2025-08" db="UniProtKB">
        <authorList>
            <consortium name="Ensembl"/>
        </authorList>
    </citation>
    <scope>IDENTIFICATION</scope>
</reference>
<dbReference type="InParanoid" id="A0A674J1S9"/>
<keyword evidence="3" id="KW-1185">Reference proteome</keyword>
<accession>A0A674J1S9</accession>
<organism evidence="2 3">
    <name type="scientific">Terrapene triunguis</name>
    <name type="common">Three-toed box turtle</name>
    <dbReference type="NCBI Taxonomy" id="2587831"/>
    <lineage>
        <taxon>Eukaryota</taxon>
        <taxon>Metazoa</taxon>
        <taxon>Chordata</taxon>
        <taxon>Craniata</taxon>
        <taxon>Vertebrata</taxon>
        <taxon>Euteleostomi</taxon>
        <taxon>Archelosauria</taxon>
        <taxon>Testudinata</taxon>
        <taxon>Testudines</taxon>
        <taxon>Cryptodira</taxon>
        <taxon>Durocryptodira</taxon>
        <taxon>Testudinoidea</taxon>
        <taxon>Emydidae</taxon>
        <taxon>Terrapene</taxon>
    </lineage>
</organism>
<protein>
    <submittedName>
        <fullName evidence="2">Uncharacterized protein</fullName>
    </submittedName>
</protein>
<evidence type="ECO:0000313" key="2">
    <source>
        <dbReference type="Ensembl" id="ENSTMTP00000013892.1"/>
    </source>
</evidence>
<name>A0A674J1S9_9SAUR</name>
<dbReference type="AlphaFoldDB" id="A0A674J1S9"/>
<reference evidence="2" key="2">
    <citation type="submission" date="2025-09" db="UniProtKB">
        <authorList>
            <consortium name="Ensembl"/>
        </authorList>
    </citation>
    <scope>IDENTIFICATION</scope>
</reference>
<sequence length="141" mass="16079">MCSLQKRGGRRGPQPRRSPGLPETKRRGRAQRMNKDAEELESRLQRLDLNVEAAVPVGTGLAFDERLTEFHCLWDDRYLGGGSQIPLVRLYWPPLRGQIPKTLWEPQPVPPPIPRLNLWTSSFPHICNRLTILNPVPSLSL</sequence>
<proteinExistence type="predicted"/>
<dbReference type="Ensembl" id="ENSTMTT00000014369.1">
    <property type="protein sequence ID" value="ENSTMTP00000013892.1"/>
    <property type="gene ID" value="ENSTMTG00000010095.1"/>
</dbReference>
<evidence type="ECO:0000313" key="3">
    <source>
        <dbReference type="Proteomes" id="UP000472274"/>
    </source>
</evidence>